<accession>A0ABP8H4N1</accession>
<dbReference type="InterPro" id="IPR037424">
    <property type="entry name" value="NocR_PBP2"/>
</dbReference>
<dbReference type="InterPro" id="IPR000847">
    <property type="entry name" value="LysR_HTH_N"/>
</dbReference>
<keyword evidence="2" id="KW-0805">Transcription regulation</keyword>
<name>A0ABP8H4N1_9BURK</name>
<evidence type="ECO:0000256" key="4">
    <source>
        <dbReference type="ARBA" id="ARBA00023163"/>
    </source>
</evidence>
<evidence type="ECO:0000256" key="1">
    <source>
        <dbReference type="ARBA" id="ARBA00009437"/>
    </source>
</evidence>
<dbReference type="Gene3D" id="3.40.190.290">
    <property type="match status" value="1"/>
</dbReference>
<evidence type="ECO:0000313" key="6">
    <source>
        <dbReference type="EMBL" id="GAA4334303.1"/>
    </source>
</evidence>
<dbReference type="Pfam" id="PF00126">
    <property type="entry name" value="HTH_1"/>
    <property type="match status" value="1"/>
</dbReference>
<dbReference type="CDD" id="cd08415">
    <property type="entry name" value="PBP2_LysR_opines_like"/>
    <property type="match status" value="1"/>
</dbReference>
<dbReference type="PROSITE" id="PS50931">
    <property type="entry name" value="HTH_LYSR"/>
    <property type="match status" value="1"/>
</dbReference>
<evidence type="ECO:0000313" key="7">
    <source>
        <dbReference type="Proteomes" id="UP001500975"/>
    </source>
</evidence>
<gene>
    <name evidence="6" type="ORF">GCM10023165_10000</name>
</gene>
<comment type="caution">
    <text evidence="6">The sequence shown here is derived from an EMBL/GenBank/DDBJ whole genome shotgun (WGS) entry which is preliminary data.</text>
</comment>
<evidence type="ECO:0000256" key="2">
    <source>
        <dbReference type="ARBA" id="ARBA00023015"/>
    </source>
</evidence>
<dbReference type="InterPro" id="IPR036390">
    <property type="entry name" value="WH_DNA-bd_sf"/>
</dbReference>
<reference evidence="7" key="1">
    <citation type="journal article" date="2019" name="Int. J. Syst. Evol. Microbiol.">
        <title>The Global Catalogue of Microorganisms (GCM) 10K type strain sequencing project: providing services to taxonomists for standard genome sequencing and annotation.</title>
        <authorList>
            <consortium name="The Broad Institute Genomics Platform"/>
            <consortium name="The Broad Institute Genome Sequencing Center for Infectious Disease"/>
            <person name="Wu L."/>
            <person name="Ma J."/>
        </authorList>
    </citation>
    <scope>NUCLEOTIDE SEQUENCE [LARGE SCALE GENOMIC DNA]</scope>
    <source>
        <strain evidence="7">JCM 17804</strain>
    </source>
</reference>
<keyword evidence="7" id="KW-1185">Reference proteome</keyword>
<dbReference type="InterPro" id="IPR036388">
    <property type="entry name" value="WH-like_DNA-bd_sf"/>
</dbReference>
<proteinExistence type="inferred from homology"/>
<dbReference type="Proteomes" id="UP001500975">
    <property type="component" value="Unassembled WGS sequence"/>
</dbReference>
<organism evidence="6 7">
    <name type="scientific">Variovorax defluvii</name>
    <dbReference type="NCBI Taxonomy" id="913761"/>
    <lineage>
        <taxon>Bacteria</taxon>
        <taxon>Pseudomonadati</taxon>
        <taxon>Pseudomonadota</taxon>
        <taxon>Betaproteobacteria</taxon>
        <taxon>Burkholderiales</taxon>
        <taxon>Comamonadaceae</taxon>
        <taxon>Variovorax</taxon>
    </lineage>
</organism>
<evidence type="ECO:0000256" key="3">
    <source>
        <dbReference type="ARBA" id="ARBA00023125"/>
    </source>
</evidence>
<dbReference type="SUPFAM" id="SSF46785">
    <property type="entry name" value="Winged helix' DNA-binding domain"/>
    <property type="match status" value="1"/>
</dbReference>
<dbReference type="InterPro" id="IPR005119">
    <property type="entry name" value="LysR_subst-bd"/>
</dbReference>
<dbReference type="EMBL" id="BAABGJ010000009">
    <property type="protein sequence ID" value="GAA4334303.1"/>
    <property type="molecule type" value="Genomic_DNA"/>
</dbReference>
<sequence length="306" mass="33663">MTAAMSFNLRQIEVFRAVMITGSIRGAAELLYVSQPAVSRLLSHTESRVGFPLFKRIRGRLHATPEAKKLFHEVEQVYAGVKRVNELARDLKEHQEGILNIVSSPSIGQMVIPTAMAEYRHANPQVKLTFQYLAHAPLMERLLNRQADLAVTILPVNHPNLEMEVIGMGSLVCICPYNHPLARRAKLTAKDLLPYPFISYDRDTPFGAMVASLFDASGELLRAAIEAGSPQNACALVHAGAGIALVDEFSARSWSGSKFLIRPMEEAPTLKATLVRLRLEPMSQIAQSFVEVLKGVVDKEGLGLSP</sequence>
<dbReference type="Pfam" id="PF03466">
    <property type="entry name" value="LysR_substrate"/>
    <property type="match status" value="1"/>
</dbReference>
<dbReference type="SUPFAM" id="SSF53850">
    <property type="entry name" value="Periplasmic binding protein-like II"/>
    <property type="match status" value="1"/>
</dbReference>
<dbReference type="PANTHER" id="PTHR30427">
    <property type="entry name" value="TRANSCRIPTIONAL ACTIVATOR PROTEIN LYSR"/>
    <property type="match status" value="1"/>
</dbReference>
<comment type="similarity">
    <text evidence="1">Belongs to the LysR transcriptional regulatory family.</text>
</comment>
<protein>
    <submittedName>
        <fullName evidence="6">LysR family transcriptional regulator</fullName>
    </submittedName>
</protein>
<evidence type="ECO:0000259" key="5">
    <source>
        <dbReference type="PROSITE" id="PS50931"/>
    </source>
</evidence>
<dbReference type="PANTHER" id="PTHR30427:SF1">
    <property type="entry name" value="TRANSCRIPTIONAL ACTIVATOR PROTEIN LYSR"/>
    <property type="match status" value="1"/>
</dbReference>
<dbReference type="Gene3D" id="1.10.10.10">
    <property type="entry name" value="Winged helix-like DNA-binding domain superfamily/Winged helix DNA-binding domain"/>
    <property type="match status" value="1"/>
</dbReference>
<keyword evidence="3" id="KW-0238">DNA-binding</keyword>
<keyword evidence="4" id="KW-0804">Transcription</keyword>
<feature type="domain" description="HTH lysR-type" evidence="5">
    <location>
        <begin position="7"/>
        <end position="64"/>
    </location>
</feature>